<dbReference type="Proteomes" id="UP001501470">
    <property type="component" value="Unassembled WGS sequence"/>
</dbReference>
<dbReference type="EMBL" id="BAAAQD010000001">
    <property type="protein sequence ID" value="GAA1499393.1"/>
    <property type="molecule type" value="Genomic_DNA"/>
</dbReference>
<accession>A0ABN1ZIA6</accession>
<proteinExistence type="predicted"/>
<gene>
    <name evidence="1" type="ORF">GCM10009827_000580</name>
</gene>
<keyword evidence="2" id="KW-1185">Reference proteome</keyword>
<evidence type="ECO:0000313" key="2">
    <source>
        <dbReference type="Proteomes" id="UP001501470"/>
    </source>
</evidence>
<name>A0ABN1ZIA6_9ACTN</name>
<protein>
    <submittedName>
        <fullName evidence="1">Uncharacterized protein</fullName>
    </submittedName>
</protein>
<sequence>MCAAGGDEGLDRRRVWDGAVGGAEQFGAGGVTGQVAARTGHRHGGHKIGSVDDGWVVCRPPNVPDAERDRLS</sequence>
<reference evidence="1 2" key="1">
    <citation type="journal article" date="2019" name="Int. J. Syst. Evol. Microbiol.">
        <title>The Global Catalogue of Microorganisms (GCM) 10K type strain sequencing project: providing services to taxonomists for standard genome sequencing and annotation.</title>
        <authorList>
            <consortium name="The Broad Institute Genomics Platform"/>
            <consortium name="The Broad Institute Genome Sequencing Center for Infectious Disease"/>
            <person name="Wu L."/>
            <person name="Ma J."/>
        </authorList>
    </citation>
    <scope>NUCLEOTIDE SEQUENCE [LARGE SCALE GENOMIC DNA]</scope>
    <source>
        <strain evidence="1 2">JCM 15933</strain>
    </source>
</reference>
<organism evidence="1 2">
    <name type="scientific">Dactylosporangium maewongense</name>
    <dbReference type="NCBI Taxonomy" id="634393"/>
    <lineage>
        <taxon>Bacteria</taxon>
        <taxon>Bacillati</taxon>
        <taxon>Actinomycetota</taxon>
        <taxon>Actinomycetes</taxon>
        <taxon>Micromonosporales</taxon>
        <taxon>Micromonosporaceae</taxon>
        <taxon>Dactylosporangium</taxon>
    </lineage>
</organism>
<comment type="caution">
    <text evidence="1">The sequence shown here is derived from an EMBL/GenBank/DDBJ whole genome shotgun (WGS) entry which is preliminary data.</text>
</comment>
<evidence type="ECO:0000313" key="1">
    <source>
        <dbReference type="EMBL" id="GAA1499393.1"/>
    </source>
</evidence>